<evidence type="ECO:0000259" key="8">
    <source>
        <dbReference type="Pfam" id="PF00082"/>
    </source>
</evidence>
<dbReference type="CDD" id="cd07473">
    <property type="entry name" value="Peptidases_S8_Subtilisin_like"/>
    <property type="match status" value="1"/>
</dbReference>
<feature type="active site" description="Charge relay system" evidence="5 6">
    <location>
        <position position="180"/>
    </location>
</feature>
<keyword evidence="3 6" id="KW-0378">Hydrolase</keyword>
<evidence type="ECO:0000256" key="7">
    <source>
        <dbReference type="RuleBase" id="RU003355"/>
    </source>
</evidence>
<evidence type="ECO:0000313" key="9">
    <source>
        <dbReference type="EMBL" id="KAF3888586.1"/>
    </source>
</evidence>
<keyword evidence="4 6" id="KW-0720">Serine protease</keyword>
<dbReference type="InterPro" id="IPR023827">
    <property type="entry name" value="Peptidase_S8_Asp-AS"/>
</dbReference>
<sequence>MAQDLTTNSLSSDKGLTIASTSSVNCFDSSNNYDLSLNSSSFNSNVETETDFVTTESTSTSNQYSSTSGYGSINAAAAVSQAVGQDTFADVADLGGNNWGADFVKAPEAWAQGYTGQGVVVAVLDTGVDRNHNDLQKNIWTNSKEIADNGIDDDSNGYIDDVYGWNFDGDNKDTLDGNGHGTHVSGTIAGENNGVGVTGIAYDSKIMPVKVLNDSGAGSYTAIANGIYYAVNNGANVINLSLGGSSDNFILQLALNYASSQGVIVVMAAGNESDSQPAYPARYAENYGIAVGAVDKDNNMAYFSNKAGSDPITYVTAPGVDIYSTVPNNGYASYSGTSMATPHVTGVVALMLSANKNLTDAQVRQILSETSGNSTQAATLNLDSNFVTDSNQESSSFSIKQYQDGFSQTGEQASLSIPEIGSWTSEIPTLSNRLNSAKDLQEPVFNLQYKMKNNEIYGNSVLRSKVFGDDNTFDTTSYSLSNNDKDKKDKDDNTVDIEKILEELKKAIDKYF</sequence>
<dbReference type="GO" id="GO:0006508">
    <property type="term" value="P:proteolysis"/>
    <property type="evidence" value="ECO:0007669"/>
    <property type="project" value="UniProtKB-KW"/>
</dbReference>
<proteinExistence type="inferred from homology"/>
<reference evidence="10" key="1">
    <citation type="journal article" date="2015" name="Genome Announc.">
        <title>Draft Genome Sequence of Tolypothrix boutellei Strain VB521301.</title>
        <authorList>
            <person name="Chandrababunaidu M.M."/>
            <person name="Singh D."/>
            <person name="Sen D."/>
            <person name="Bhan S."/>
            <person name="Das S."/>
            <person name="Gupta A."/>
            <person name="Adhikary S.P."/>
            <person name="Tripathy S."/>
        </authorList>
    </citation>
    <scope>NUCLEOTIDE SEQUENCE</scope>
    <source>
        <strain evidence="10">VB521301</strain>
    </source>
</reference>
<dbReference type="STRING" id="1479485.DA73_0243705"/>
<feature type="active site" description="Charge relay system" evidence="5 6">
    <location>
        <position position="338"/>
    </location>
</feature>
<dbReference type="RefSeq" id="WP_038100946.1">
    <property type="nucleotide sequence ID" value="NZ_JHEG04000001.1"/>
</dbReference>
<dbReference type="PROSITE" id="PS00137">
    <property type="entry name" value="SUBTILASE_HIS"/>
    <property type="match status" value="1"/>
</dbReference>
<evidence type="ECO:0000313" key="10">
    <source>
        <dbReference type="EMBL" id="KIE07884.1"/>
    </source>
</evidence>
<dbReference type="PROSITE" id="PS00136">
    <property type="entry name" value="SUBTILASE_ASP"/>
    <property type="match status" value="1"/>
</dbReference>
<protein>
    <submittedName>
        <fullName evidence="9">S8 family serine peptidase</fullName>
    </submittedName>
    <submittedName>
        <fullName evidence="10">Serine protease</fullName>
    </submittedName>
</protein>
<dbReference type="Proteomes" id="UP000029738">
    <property type="component" value="Unassembled WGS sequence"/>
</dbReference>
<name>A0A0C1QQW2_9CYAN</name>
<keyword evidence="11" id="KW-1185">Reference proteome</keyword>
<dbReference type="InterPro" id="IPR023828">
    <property type="entry name" value="Peptidase_S8_Ser-AS"/>
</dbReference>
<dbReference type="InterPro" id="IPR034204">
    <property type="entry name" value="PfSUB1-like_cat_dom"/>
</dbReference>
<dbReference type="PROSITE" id="PS00138">
    <property type="entry name" value="SUBTILASE_SER"/>
    <property type="match status" value="1"/>
</dbReference>
<feature type="active site" description="Charge relay system" evidence="5 6">
    <location>
        <position position="125"/>
    </location>
</feature>
<evidence type="ECO:0000256" key="1">
    <source>
        <dbReference type="ARBA" id="ARBA00011073"/>
    </source>
</evidence>
<evidence type="ECO:0000256" key="4">
    <source>
        <dbReference type="ARBA" id="ARBA00022825"/>
    </source>
</evidence>
<reference evidence="9" key="2">
    <citation type="submission" date="2019-11" db="EMBL/GenBank/DDBJ databases">
        <title>Improved Assembly of Tolypothrix boutellei genome.</title>
        <authorList>
            <person name="Sarangi A.N."/>
            <person name="Mukherjee M."/>
            <person name="Ghosh S."/>
            <person name="Singh D."/>
            <person name="Das A."/>
            <person name="Kant S."/>
            <person name="Prusty A."/>
            <person name="Tripathy S."/>
        </authorList>
    </citation>
    <scope>NUCLEOTIDE SEQUENCE</scope>
    <source>
        <strain evidence="9">VB521301</strain>
    </source>
</reference>
<comment type="similarity">
    <text evidence="1 6 7">Belongs to the peptidase S8 family.</text>
</comment>
<dbReference type="OrthoDB" id="9798386at2"/>
<dbReference type="PANTHER" id="PTHR43399:SF4">
    <property type="entry name" value="CELL WALL-ASSOCIATED PROTEASE"/>
    <property type="match status" value="1"/>
</dbReference>
<dbReference type="InterPro" id="IPR015500">
    <property type="entry name" value="Peptidase_S8_subtilisin-rel"/>
</dbReference>
<organism evidence="10">
    <name type="scientific">Tolypothrix bouteillei VB521301</name>
    <dbReference type="NCBI Taxonomy" id="1479485"/>
    <lineage>
        <taxon>Bacteria</taxon>
        <taxon>Bacillati</taxon>
        <taxon>Cyanobacteriota</taxon>
        <taxon>Cyanophyceae</taxon>
        <taxon>Nostocales</taxon>
        <taxon>Tolypothrichaceae</taxon>
        <taxon>Tolypothrix</taxon>
    </lineage>
</organism>
<evidence type="ECO:0000256" key="6">
    <source>
        <dbReference type="PROSITE-ProRule" id="PRU01240"/>
    </source>
</evidence>
<accession>A0A0C1QQW2</accession>
<dbReference type="Gene3D" id="3.40.50.200">
    <property type="entry name" value="Peptidase S8/S53 domain"/>
    <property type="match status" value="1"/>
</dbReference>
<dbReference type="PRINTS" id="PR00723">
    <property type="entry name" value="SUBTILISIN"/>
</dbReference>
<evidence type="ECO:0000256" key="5">
    <source>
        <dbReference type="PIRSR" id="PIRSR615500-1"/>
    </source>
</evidence>
<dbReference type="GO" id="GO:0004252">
    <property type="term" value="F:serine-type endopeptidase activity"/>
    <property type="evidence" value="ECO:0007669"/>
    <property type="project" value="UniProtKB-UniRule"/>
</dbReference>
<evidence type="ECO:0000256" key="3">
    <source>
        <dbReference type="ARBA" id="ARBA00022801"/>
    </source>
</evidence>
<dbReference type="Pfam" id="PF00082">
    <property type="entry name" value="Peptidase_S8"/>
    <property type="match status" value="1"/>
</dbReference>
<evidence type="ECO:0000256" key="2">
    <source>
        <dbReference type="ARBA" id="ARBA00022670"/>
    </source>
</evidence>
<keyword evidence="2 6" id="KW-0645">Protease</keyword>
<feature type="domain" description="Peptidase S8/S53" evidence="8">
    <location>
        <begin position="116"/>
        <end position="377"/>
    </location>
</feature>
<comment type="caution">
    <text evidence="10">The sequence shown here is derived from an EMBL/GenBank/DDBJ whole genome shotgun (WGS) entry which is preliminary data.</text>
</comment>
<dbReference type="InterPro" id="IPR051048">
    <property type="entry name" value="Peptidase_S8/S53_subtilisin"/>
</dbReference>
<dbReference type="SUPFAM" id="SSF52743">
    <property type="entry name" value="Subtilisin-like"/>
    <property type="match status" value="1"/>
</dbReference>
<dbReference type="InterPro" id="IPR036852">
    <property type="entry name" value="Peptidase_S8/S53_dom_sf"/>
</dbReference>
<dbReference type="EMBL" id="JHEG02000059">
    <property type="protein sequence ID" value="KIE07884.1"/>
    <property type="molecule type" value="Genomic_DNA"/>
</dbReference>
<gene>
    <name evidence="10" type="ORF">DA73_0243705</name>
    <name evidence="9" type="ORF">DA73_0400026235</name>
</gene>
<dbReference type="PROSITE" id="PS51892">
    <property type="entry name" value="SUBTILASE"/>
    <property type="match status" value="1"/>
</dbReference>
<dbReference type="InterPro" id="IPR000209">
    <property type="entry name" value="Peptidase_S8/S53_dom"/>
</dbReference>
<evidence type="ECO:0000313" key="11">
    <source>
        <dbReference type="Proteomes" id="UP000029738"/>
    </source>
</evidence>
<dbReference type="InterPro" id="IPR022398">
    <property type="entry name" value="Peptidase_S8_His-AS"/>
</dbReference>
<dbReference type="EMBL" id="JHEG04000001">
    <property type="protein sequence ID" value="KAF3888586.1"/>
    <property type="molecule type" value="Genomic_DNA"/>
</dbReference>
<dbReference type="PANTHER" id="PTHR43399">
    <property type="entry name" value="SUBTILISIN-RELATED"/>
    <property type="match status" value="1"/>
</dbReference>
<dbReference type="AlphaFoldDB" id="A0A0C1QQW2"/>